<dbReference type="InterPro" id="IPR052347">
    <property type="entry name" value="Isochorismatase_Nicotinamidase"/>
</dbReference>
<dbReference type="PANTHER" id="PTHR11080">
    <property type="entry name" value="PYRAZINAMIDASE/NICOTINAMIDASE"/>
    <property type="match status" value="1"/>
</dbReference>
<dbReference type="GO" id="GO:0046872">
    <property type="term" value="F:metal ion binding"/>
    <property type="evidence" value="ECO:0007669"/>
    <property type="project" value="UniProtKB-KW"/>
</dbReference>
<organism evidence="10 11">
    <name type="scientific">Plasmodiophora brassicae</name>
    <name type="common">Clubroot disease agent</name>
    <dbReference type="NCBI Taxonomy" id="37360"/>
    <lineage>
        <taxon>Eukaryota</taxon>
        <taxon>Sar</taxon>
        <taxon>Rhizaria</taxon>
        <taxon>Endomyxa</taxon>
        <taxon>Phytomyxea</taxon>
        <taxon>Plasmodiophorida</taxon>
        <taxon>Plasmodiophoridae</taxon>
        <taxon>Plasmodiophora</taxon>
    </lineage>
</organism>
<evidence type="ECO:0000256" key="1">
    <source>
        <dbReference type="ARBA" id="ARBA00006336"/>
    </source>
</evidence>
<proteinExistence type="inferred from homology"/>
<dbReference type="AlphaFoldDB" id="A0A3P3YC78"/>
<dbReference type="SUPFAM" id="SSF52499">
    <property type="entry name" value="Isochorismatase-like hydrolases"/>
    <property type="match status" value="1"/>
</dbReference>
<evidence type="ECO:0000256" key="8">
    <source>
        <dbReference type="SAM" id="MobiDB-lite"/>
    </source>
</evidence>
<dbReference type="InterPro" id="IPR036380">
    <property type="entry name" value="Isochorismatase-like_sf"/>
</dbReference>
<keyword evidence="4" id="KW-0378">Hydrolase</keyword>
<accession>A0A3P3YC78</accession>
<keyword evidence="3" id="KW-0479">Metal-binding</keyword>
<evidence type="ECO:0000256" key="2">
    <source>
        <dbReference type="ARBA" id="ARBA00022642"/>
    </source>
</evidence>
<feature type="compositionally biased region" description="Basic and acidic residues" evidence="8">
    <location>
        <begin position="17"/>
        <end position="27"/>
    </location>
</feature>
<dbReference type="Proteomes" id="UP000290189">
    <property type="component" value="Unassembled WGS sequence"/>
</dbReference>
<evidence type="ECO:0000259" key="9">
    <source>
        <dbReference type="Pfam" id="PF00857"/>
    </source>
</evidence>
<gene>
    <name evidence="10" type="ORF">PLBR_LOCUS4996</name>
</gene>
<evidence type="ECO:0000256" key="3">
    <source>
        <dbReference type="ARBA" id="ARBA00022723"/>
    </source>
</evidence>
<keyword evidence="10" id="KW-0496">Mitochondrion</keyword>
<comment type="similarity">
    <text evidence="1">Belongs to the isochorismatase family.</text>
</comment>
<reference evidence="10 11" key="1">
    <citation type="submission" date="2018-03" db="EMBL/GenBank/DDBJ databases">
        <authorList>
            <person name="Fogelqvist J."/>
        </authorList>
    </citation>
    <scope>NUCLEOTIDE SEQUENCE [LARGE SCALE GENOMIC DNA]</scope>
</reference>
<dbReference type="PANTHER" id="PTHR11080:SF2">
    <property type="entry name" value="LD05707P"/>
    <property type="match status" value="1"/>
</dbReference>
<protein>
    <recommendedName>
        <fullName evidence="6">nicotinamidase</fullName>
        <ecNumber evidence="6">3.5.1.19</ecNumber>
    </recommendedName>
    <alternativeName>
        <fullName evidence="7">Nicotinamide deamidase</fullName>
    </alternativeName>
</protein>
<dbReference type="InterPro" id="IPR000868">
    <property type="entry name" value="Isochorismatase-like_dom"/>
</dbReference>
<dbReference type="EC" id="3.5.1.19" evidence="6"/>
<dbReference type="CDD" id="cd01011">
    <property type="entry name" value="nicotinamidase"/>
    <property type="match status" value="1"/>
</dbReference>
<dbReference type="GO" id="GO:0008936">
    <property type="term" value="F:nicotinamidase activity"/>
    <property type="evidence" value="ECO:0007669"/>
    <property type="project" value="UniProtKB-EC"/>
</dbReference>
<dbReference type="Gene3D" id="3.40.50.850">
    <property type="entry name" value="Isochorismatase-like"/>
    <property type="match status" value="1"/>
</dbReference>
<sequence length="330" mass="35906">MPAPSASPLVAATAPETRSRSAARHEGTGPSYDCRCRSSYPGNRRRCDADPPPASASDCRPITYRLSLEHTGPARSTLCHGVTMTRVVRNGVTAERSGDVHPLRGRFSILWPSVMTRTALLIVDVQNDFASKDGSLYVGAGEQVVPLINALRDRFVFDLVVLTQDYHPVGHVSFHSTHAKDPNAKLFEPYSLPNGQIQMLWPDHCVVGTHGSNFHPALKVLPSDTIVQKGVHIDADSYSGFMDNNRMYKSNLEDVLTSNKIDRVVVVGLAYDYCVGSTALDAKTAGFETIVCPDATKSVHPTSEQAMRGKLIDAGVQFTMSTAYPHIVSI</sequence>
<evidence type="ECO:0000313" key="11">
    <source>
        <dbReference type="Proteomes" id="UP000290189"/>
    </source>
</evidence>
<dbReference type="GO" id="GO:0019363">
    <property type="term" value="P:pyridine nucleotide biosynthetic process"/>
    <property type="evidence" value="ECO:0007669"/>
    <property type="project" value="UniProtKB-KW"/>
</dbReference>
<evidence type="ECO:0000256" key="7">
    <source>
        <dbReference type="ARBA" id="ARBA00043224"/>
    </source>
</evidence>
<dbReference type="Pfam" id="PF00857">
    <property type="entry name" value="Isochorismatase"/>
    <property type="match status" value="1"/>
</dbReference>
<evidence type="ECO:0000256" key="6">
    <source>
        <dbReference type="ARBA" id="ARBA00039017"/>
    </source>
</evidence>
<name>A0A3P3YC78_PLABS</name>
<keyword evidence="2" id="KW-0662">Pyridine nucleotide biosynthesis</keyword>
<evidence type="ECO:0000256" key="5">
    <source>
        <dbReference type="ARBA" id="ARBA00037900"/>
    </source>
</evidence>
<dbReference type="EMBL" id="OVEO01000008">
    <property type="protein sequence ID" value="SPQ97781.1"/>
    <property type="molecule type" value="Genomic_DNA"/>
</dbReference>
<comment type="pathway">
    <text evidence="5">Cofactor biosynthesis; nicotinate biosynthesis; nicotinate from nicotinamide: step 1/1.</text>
</comment>
<evidence type="ECO:0000313" key="10">
    <source>
        <dbReference type="EMBL" id="SPQ97781.1"/>
    </source>
</evidence>
<evidence type="ECO:0000256" key="4">
    <source>
        <dbReference type="ARBA" id="ARBA00022801"/>
    </source>
</evidence>
<feature type="domain" description="Isochorismatase-like" evidence="9">
    <location>
        <begin position="118"/>
        <end position="316"/>
    </location>
</feature>
<feature type="region of interest" description="Disordered" evidence="8">
    <location>
        <begin position="1"/>
        <end position="35"/>
    </location>
</feature>
<geneLocation type="mitochondrion" evidence="10"/>